<dbReference type="InterPro" id="IPR050646">
    <property type="entry name" value="Cas1"/>
</dbReference>
<evidence type="ECO:0000313" key="10">
    <source>
        <dbReference type="EMBL" id="ABR56651.1"/>
    </source>
</evidence>
<evidence type="ECO:0000256" key="1">
    <source>
        <dbReference type="ARBA" id="ARBA00022722"/>
    </source>
</evidence>
<keyword evidence="5 9" id="KW-0460">Magnesium</keyword>
<dbReference type="HOGENOM" id="CLU_052779_0_1_2"/>
<dbReference type="EMBL" id="CP000743">
    <property type="protein sequence ID" value="ABR56651.1"/>
    <property type="molecule type" value="Genomic_DNA"/>
</dbReference>
<dbReference type="OrthoDB" id="2216at2157"/>
<name>A6UVX9_META3</name>
<dbReference type="HAMAP" id="MF_01470">
    <property type="entry name" value="Cas1"/>
    <property type="match status" value="1"/>
</dbReference>
<dbReference type="Proteomes" id="UP000001106">
    <property type="component" value="Chromosome"/>
</dbReference>
<dbReference type="PANTHER" id="PTHR34353">
    <property type="entry name" value="CRISPR-ASSOCIATED ENDONUCLEASE CAS1 1"/>
    <property type="match status" value="1"/>
</dbReference>
<dbReference type="AlphaFoldDB" id="A6UVX9"/>
<evidence type="ECO:0000313" key="11">
    <source>
        <dbReference type="Proteomes" id="UP000001106"/>
    </source>
</evidence>
<evidence type="ECO:0000256" key="8">
    <source>
        <dbReference type="ARBA" id="ARBA00023211"/>
    </source>
</evidence>
<dbReference type="GeneID" id="5326885"/>
<dbReference type="InterPro" id="IPR002729">
    <property type="entry name" value="CRISPR-assoc_Cas1"/>
</dbReference>
<reference evidence="10" key="1">
    <citation type="submission" date="2007-06" db="EMBL/GenBank/DDBJ databases">
        <title>Complete sequence of Methanococcus aeolicus Nankai-3.</title>
        <authorList>
            <consortium name="US DOE Joint Genome Institute"/>
            <person name="Copeland A."/>
            <person name="Lucas S."/>
            <person name="Lapidus A."/>
            <person name="Barry K."/>
            <person name="Glavina del Rio T."/>
            <person name="Dalin E."/>
            <person name="Tice H."/>
            <person name="Pitluck S."/>
            <person name="Chain P."/>
            <person name="Malfatti S."/>
            <person name="Shin M."/>
            <person name="Vergez L."/>
            <person name="Schmutz J."/>
            <person name="Larimer F."/>
            <person name="Land M."/>
            <person name="Hauser L."/>
            <person name="Kyrpides N."/>
            <person name="Lykidis A."/>
            <person name="Sieprawska-Lupa M."/>
            <person name="Whitman W.B."/>
            <person name="Richardson P."/>
        </authorList>
    </citation>
    <scope>NUCLEOTIDE SEQUENCE [LARGE SCALE GENOMIC DNA]</scope>
    <source>
        <strain evidence="10">Nankai-3</strain>
    </source>
</reference>
<keyword evidence="1 9" id="KW-0540">Nuclease</keyword>
<comment type="cofactor">
    <cofactor evidence="9">
        <name>Mg(2+)</name>
        <dbReference type="ChEBI" id="CHEBI:18420"/>
    </cofactor>
    <cofactor evidence="9">
        <name>Mn(2+)</name>
        <dbReference type="ChEBI" id="CHEBI:29035"/>
    </cofactor>
</comment>
<accession>A6UVX9</accession>
<feature type="binding site" evidence="9">
    <location>
        <position position="171"/>
    </location>
    <ligand>
        <name>Mn(2+)</name>
        <dbReference type="ChEBI" id="CHEBI:29035"/>
    </ligand>
</feature>
<evidence type="ECO:0000256" key="4">
    <source>
        <dbReference type="ARBA" id="ARBA00022801"/>
    </source>
</evidence>
<sequence>MDLLLKTNGFFISKKEDRFRVELEKDGKIIKTDIPATKIERIILSNNGTITTGAISLAIENNIPIIFLKWEEPTGMIWHCRIGKTAKTRRSQLKFSESINGIRFASNWIKQKMGNQLNYLKDLKKNHNHKGDFDTVIKNINNYIMELTQYTNNIDDKLPHREIKDTIIGIEGIASKYYFEGINHALPKNYKFKERSRRPARDKFNALLNYGYGMLYPMVEKCLIVAGLDPYVGFIHADNYNKTTLVYDVIEMYRAHIDRGVVNFINSKKVKGSHFNILENGISLSDDGKGEFAPYIKDIVFGKEFYFKNKKYLLPDFIQKECYEIAKSIRGKIL</sequence>
<keyword evidence="7 9" id="KW-0238">DNA-binding</keyword>
<gene>
    <name evidence="9" type="primary">cas1</name>
    <name evidence="10" type="ordered locus">Maeo_1074</name>
</gene>
<dbReference type="GO" id="GO:0051607">
    <property type="term" value="P:defense response to virus"/>
    <property type="evidence" value="ECO:0007669"/>
    <property type="project" value="UniProtKB-UniRule"/>
</dbReference>
<proteinExistence type="inferred from homology"/>
<dbReference type="GO" id="GO:0004519">
    <property type="term" value="F:endonuclease activity"/>
    <property type="evidence" value="ECO:0007669"/>
    <property type="project" value="UniProtKB-UniRule"/>
</dbReference>
<dbReference type="InterPro" id="IPR042211">
    <property type="entry name" value="CRISPR-assoc_Cas1_N"/>
</dbReference>
<evidence type="ECO:0000256" key="6">
    <source>
        <dbReference type="ARBA" id="ARBA00023118"/>
    </source>
</evidence>
<dbReference type="GO" id="GO:0003677">
    <property type="term" value="F:DNA binding"/>
    <property type="evidence" value="ECO:0007669"/>
    <property type="project" value="UniProtKB-KW"/>
</dbReference>
<evidence type="ECO:0000256" key="9">
    <source>
        <dbReference type="HAMAP-Rule" id="MF_01470"/>
    </source>
</evidence>
<dbReference type="InterPro" id="IPR042206">
    <property type="entry name" value="CRISPR-assoc_Cas1_C"/>
</dbReference>
<dbReference type="CDD" id="cd09634">
    <property type="entry name" value="Cas1_I-II-III"/>
    <property type="match status" value="1"/>
</dbReference>
<dbReference type="Gene3D" id="3.100.10.20">
    <property type="entry name" value="CRISPR-associated endonuclease Cas1, N-terminal domain"/>
    <property type="match status" value="1"/>
</dbReference>
<dbReference type="EC" id="3.1.-.-" evidence="9"/>
<keyword evidence="3 9" id="KW-0255">Endonuclease</keyword>
<comment type="subunit">
    <text evidence="9">Homodimer, forms a heterotetramer with a Cas2 homodimer.</text>
</comment>
<comment type="similarity">
    <text evidence="9">Belongs to the CRISPR-associated endonuclease Cas1 family.</text>
</comment>
<evidence type="ECO:0000256" key="5">
    <source>
        <dbReference type="ARBA" id="ARBA00022842"/>
    </source>
</evidence>
<keyword evidence="2 9" id="KW-0479">Metal-binding</keyword>
<feature type="binding site" evidence="9">
    <location>
        <position position="251"/>
    </location>
    <ligand>
        <name>Mn(2+)</name>
        <dbReference type="ChEBI" id="CHEBI:29035"/>
    </ligand>
</feature>
<keyword evidence="4 9" id="KW-0378">Hydrolase</keyword>
<dbReference type="Pfam" id="PF01867">
    <property type="entry name" value="Cas_Cas1"/>
    <property type="match status" value="1"/>
</dbReference>
<dbReference type="Gene3D" id="1.20.120.920">
    <property type="entry name" value="CRISPR-associated endonuclease Cas1, C-terminal domain"/>
    <property type="match status" value="1"/>
</dbReference>
<dbReference type="eggNOG" id="arCOG01452">
    <property type="taxonomic scope" value="Archaea"/>
</dbReference>
<feature type="binding site" evidence="9">
    <location>
        <position position="236"/>
    </location>
    <ligand>
        <name>Mn(2+)</name>
        <dbReference type="ChEBI" id="CHEBI:29035"/>
    </ligand>
</feature>
<keyword evidence="8 9" id="KW-0464">Manganese</keyword>
<organism evidence="10 11">
    <name type="scientific">Methanococcus aeolicus (strain ATCC BAA-1280 / DSM 17508 / OCM 812 / Nankai-3)</name>
    <dbReference type="NCBI Taxonomy" id="419665"/>
    <lineage>
        <taxon>Archaea</taxon>
        <taxon>Methanobacteriati</taxon>
        <taxon>Methanobacteriota</taxon>
        <taxon>Methanomada group</taxon>
        <taxon>Methanococci</taxon>
        <taxon>Methanococcales</taxon>
        <taxon>Methanococcaceae</taxon>
        <taxon>Methanococcus</taxon>
    </lineage>
</organism>
<dbReference type="NCBIfam" id="TIGR00287">
    <property type="entry name" value="cas1"/>
    <property type="match status" value="1"/>
</dbReference>
<comment type="function">
    <text evidence="9">CRISPR (clustered regularly interspaced short palindromic repeat), is an adaptive immune system that provides protection against mobile genetic elements (viruses, transposable elements and conjugative plasmids). CRISPR clusters contain spacers, sequences complementary to antecedent mobile elements, and target invading nucleic acids. CRISPR clusters are transcribed and processed into CRISPR RNA (crRNA). Acts as a dsDNA endonuclease. Involved in the integration of spacer DNA into the CRISPR cassette.</text>
</comment>
<dbReference type="KEGG" id="mae:Maeo_1074"/>
<dbReference type="PANTHER" id="PTHR34353:SF2">
    <property type="entry name" value="CRISPR-ASSOCIATED ENDONUCLEASE CAS1 1"/>
    <property type="match status" value="1"/>
</dbReference>
<evidence type="ECO:0000256" key="7">
    <source>
        <dbReference type="ARBA" id="ARBA00023125"/>
    </source>
</evidence>
<evidence type="ECO:0000256" key="3">
    <source>
        <dbReference type="ARBA" id="ARBA00022759"/>
    </source>
</evidence>
<dbReference type="GO" id="GO:0016787">
    <property type="term" value="F:hydrolase activity"/>
    <property type="evidence" value="ECO:0007669"/>
    <property type="project" value="UniProtKB-KW"/>
</dbReference>
<evidence type="ECO:0000256" key="2">
    <source>
        <dbReference type="ARBA" id="ARBA00022723"/>
    </source>
</evidence>
<keyword evidence="11" id="KW-1185">Reference proteome</keyword>
<dbReference type="STRING" id="419665.Maeo_1074"/>
<protein>
    <recommendedName>
        <fullName evidence="9">CRISPR-associated endonuclease Cas1</fullName>
        <ecNumber evidence="9">3.1.-.-</ecNumber>
    </recommendedName>
</protein>
<keyword evidence="6 9" id="KW-0051">Antiviral defense</keyword>
<dbReference type="GO" id="GO:0046872">
    <property type="term" value="F:metal ion binding"/>
    <property type="evidence" value="ECO:0007669"/>
    <property type="project" value="UniProtKB-UniRule"/>
</dbReference>
<dbReference type="RefSeq" id="WP_011973783.1">
    <property type="nucleotide sequence ID" value="NC_009635.1"/>
</dbReference>
<dbReference type="GO" id="GO:0043571">
    <property type="term" value="P:maintenance of CRISPR repeat elements"/>
    <property type="evidence" value="ECO:0007669"/>
    <property type="project" value="UniProtKB-UniRule"/>
</dbReference>